<dbReference type="GO" id="GO:0005737">
    <property type="term" value="C:cytoplasm"/>
    <property type="evidence" value="ECO:0007669"/>
    <property type="project" value="UniProtKB-SubCell"/>
</dbReference>
<evidence type="ECO:0000313" key="8">
    <source>
        <dbReference type="Proteomes" id="UP000194798"/>
    </source>
</evidence>
<evidence type="ECO:0000256" key="4">
    <source>
        <dbReference type="ARBA" id="ARBA00023315"/>
    </source>
</evidence>
<accession>A0A251X3W3</accession>
<dbReference type="SUPFAM" id="SSF55729">
    <property type="entry name" value="Acyl-CoA N-acyltransferases (Nat)"/>
    <property type="match status" value="1"/>
</dbReference>
<proteinExistence type="inferred from homology"/>
<dbReference type="NCBIfam" id="TIGR01575">
    <property type="entry name" value="rimI"/>
    <property type="match status" value="1"/>
</dbReference>
<keyword evidence="2 5" id="KW-0963">Cytoplasm</keyword>
<keyword evidence="8" id="KW-1185">Reference proteome</keyword>
<gene>
    <name evidence="5" type="primary">rimI</name>
    <name evidence="7" type="ORF">TPSD3_13755</name>
</gene>
<feature type="binding site" evidence="5">
    <location>
        <position position="118"/>
    </location>
    <ligand>
        <name>acetyl-CoA</name>
        <dbReference type="ChEBI" id="CHEBI:57288"/>
    </ligand>
</feature>
<dbReference type="PANTHER" id="PTHR43420:SF12">
    <property type="entry name" value="N-ACETYLTRANSFERASE DOMAIN-CONTAINING PROTEIN"/>
    <property type="match status" value="1"/>
</dbReference>
<dbReference type="CDD" id="cd04301">
    <property type="entry name" value="NAT_SF"/>
    <property type="match status" value="1"/>
</dbReference>
<comment type="similarity">
    <text evidence="1 5">Belongs to the acetyltransferase family. RimI subfamily.</text>
</comment>
<dbReference type="Gene3D" id="3.40.630.30">
    <property type="match status" value="1"/>
</dbReference>
<reference evidence="7 8" key="1">
    <citation type="submission" date="2016-12" db="EMBL/GenBank/DDBJ databases">
        <title>Thioflexothrix psekupsii D3 genome sequencing and assembly.</title>
        <authorList>
            <person name="Fomenkov A."/>
            <person name="Vincze T."/>
            <person name="Grabovich M."/>
            <person name="Anton B.P."/>
            <person name="Dubinina G."/>
            <person name="Orlova M."/>
            <person name="Belousova E."/>
            <person name="Roberts R.J."/>
        </authorList>
    </citation>
    <scope>NUCLEOTIDE SEQUENCE [LARGE SCALE GENOMIC DNA]</scope>
    <source>
        <strain evidence="7">D3</strain>
    </source>
</reference>
<dbReference type="HAMAP" id="MF_02210">
    <property type="entry name" value="RimI"/>
    <property type="match status" value="1"/>
</dbReference>
<sequence length="158" mass="17990">MSAVSLESVPLTRLRPMQPTDLPEVFTIEQQAYVFPWTLRILQDCLKAGYRAWVLEEGTHLVGYAFLSVAAGEAHLLNLCVDPSYHNRGYGRRLLNHILQLARQYQVDMIFLEVRPSNIPALHLYTSAGFNQIGVRKNYYPHQNGREDALIFGMDLTG</sequence>
<name>A0A251X3W3_9GAMM</name>
<dbReference type="Pfam" id="PF00583">
    <property type="entry name" value="Acetyltransf_1"/>
    <property type="match status" value="1"/>
</dbReference>
<feature type="domain" description="N-acetyltransferase" evidence="6">
    <location>
        <begin position="12"/>
        <end position="157"/>
    </location>
</feature>
<feature type="active site" description="Proton acceptor" evidence="5">
    <location>
        <position position="113"/>
    </location>
</feature>
<dbReference type="Proteomes" id="UP000194798">
    <property type="component" value="Unassembled WGS sequence"/>
</dbReference>
<dbReference type="EC" id="2.3.1.266" evidence="5"/>
<dbReference type="EMBL" id="MSLT01000023">
    <property type="protein sequence ID" value="OUD12184.1"/>
    <property type="molecule type" value="Genomic_DNA"/>
</dbReference>
<dbReference type="InterPro" id="IPR043690">
    <property type="entry name" value="RimI"/>
</dbReference>
<dbReference type="InterPro" id="IPR016181">
    <property type="entry name" value="Acyl_CoA_acyltransferase"/>
</dbReference>
<protein>
    <recommendedName>
        <fullName evidence="5">[Ribosomal protein bS18]-alanine N-acetyltransferase</fullName>
        <ecNumber evidence="5">2.3.1.266</ecNumber>
    </recommendedName>
</protein>
<evidence type="ECO:0000256" key="1">
    <source>
        <dbReference type="ARBA" id="ARBA00005395"/>
    </source>
</evidence>
<dbReference type="InterPro" id="IPR006464">
    <property type="entry name" value="AcTrfase_RimI/Ard1"/>
</dbReference>
<comment type="subcellular location">
    <subcellularLocation>
        <location evidence="5">Cytoplasm</location>
    </subcellularLocation>
</comment>
<evidence type="ECO:0000259" key="6">
    <source>
        <dbReference type="PROSITE" id="PS51186"/>
    </source>
</evidence>
<comment type="caution">
    <text evidence="7">The sequence shown here is derived from an EMBL/GenBank/DDBJ whole genome shotgun (WGS) entry which is preliminary data.</text>
</comment>
<evidence type="ECO:0000256" key="5">
    <source>
        <dbReference type="HAMAP-Rule" id="MF_02210"/>
    </source>
</evidence>
<evidence type="ECO:0000256" key="3">
    <source>
        <dbReference type="ARBA" id="ARBA00022679"/>
    </source>
</evidence>
<dbReference type="PANTHER" id="PTHR43420">
    <property type="entry name" value="ACETYLTRANSFERASE"/>
    <property type="match status" value="1"/>
</dbReference>
<evidence type="ECO:0000313" key="7">
    <source>
        <dbReference type="EMBL" id="OUD12184.1"/>
    </source>
</evidence>
<comment type="caution">
    <text evidence="5">Lacks conserved residue(s) required for the propagation of feature annotation.</text>
</comment>
<dbReference type="InterPro" id="IPR000182">
    <property type="entry name" value="GNAT_dom"/>
</dbReference>
<comment type="catalytic activity">
    <reaction evidence="5">
        <text>N-terminal L-alanyl-[ribosomal protein bS18] + acetyl-CoA = N-terminal N(alpha)-acetyl-L-alanyl-[ribosomal protein bS18] + CoA + H(+)</text>
        <dbReference type="Rhea" id="RHEA:43756"/>
        <dbReference type="Rhea" id="RHEA-COMP:10676"/>
        <dbReference type="Rhea" id="RHEA-COMP:10677"/>
        <dbReference type="ChEBI" id="CHEBI:15378"/>
        <dbReference type="ChEBI" id="CHEBI:57287"/>
        <dbReference type="ChEBI" id="CHEBI:57288"/>
        <dbReference type="ChEBI" id="CHEBI:64718"/>
        <dbReference type="ChEBI" id="CHEBI:83683"/>
        <dbReference type="EC" id="2.3.1.266"/>
    </reaction>
</comment>
<feature type="active site" description="Proton donor" evidence="5">
    <location>
        <position position="125"/>
    </location>
</feature>
<dbReference type="GO" id="GO:0008999">
    <property type="term" value="F:protein-N-terminal-alanine acetyltransferase activity"/>
    <property type="evidence" value="ECO:0007669"/>
    <property type="project" value="UniProtKB-UniRule"/>
</dbReference>
<dbReference type="AlphaFoldDB" id="A0A251X3W3"/>
<keyword evidence="3 5" id="KW-0808">Transferase</keyword>
<dbReference type="OrthoDB" id="9796919at2"/>
<dbReference type="PROSITE" id="PS51186">
    <property type="entry name" value="GNAT"/>
    <property type="match status" value="1"/>
</dbReference>
<evidence type="ECO:0000256" key="2">
    <source>
        <dbReference type="ARBA" id="ARBA00022490"/>
    </source>
</evidence>
<comment type="function">
    <text evidence="5">Acetylates the N-terminal alanine of ribosomal protein bS18.</text>
</comment>
<organism evidence="7 8">
    <name type="scientific">Thioflexithrix psekupsensis</name>
    <dbReference type="NCBI Taxonomy" id="1570016"/>
    <lineage>
        <taxon>Bacteria</taxon>
        <taxon>Pseudomonadati</taxon>
        <taxon>Pseudomonadota</taxon>
        <taxon>Gammaproteobacteria</taxon>
        <taxon>Thiotrichales</taxon>
        <taxon>Thioflexithrix</taxon>
    </lineage>
</organism>
<keyword evidence="4 5" id="KW-0012">Acyltransferase</keyword>
<dbReference type="InterPro" id="IPR050680">
    <property type="entry name" value="YpeA/RimI_acetyltransf"/>
</dbReference>